<sequence length="321" mass="32923">MRVELLPAVNRAALEAAEADWPRALAVHLGMDPAQEAPEVPASDGSASGGAPGAVSAAASEATPAATLEQAECWPVVEAPRGSDGAVLAAGPPVLLEVFLCAEHLASAVSWLASQPVVKWVEPRQRAQRADAVSSILMQTGGITREQYDAPLEVPLPYWEAGVDGRGEIVGVTDGGLDLSSCYLYDPSYGSIRPNASQATGPAVLPLPGHRKVVQYALTSGATFGDAESAHGTHVCGSVAGARLLQEGGGGGGNRDSAAGTGPPPFERDVGTGGAPRSQLSFIGLAEDNRAFTMPPRPDTMVLQALIVPALSTSRVTKRPV</sequence>
<organism evidence="3 4">
    <name type="scientific">Gonium pectorale</name>
    <name type="common">Green alga</name>
    <dbReference type="NCBI Taxonomy" id="33097"/>
    <lineage>
        <taxon>Eukaryota</taxon>
        <taxon>Viridiplantae</taxon>
        <taxon>Chlorophyta</taxon>
        <taxon>core chlorophytes</taxon>
        <taxon>Chlorophyceae</taxon>
        <taxon>CS clade</taxon>
        <taxon>Chlamydomonadales</taxon>
        <taxon>Volvocaceae</taxon>
        <taxon>Gonium</taxon>
    </lineage>
</organism>
<protein>
    <recommendedName>
        <fullName evidence="5">Peptidase S8/S53 domain-containing protein</fullName>
    </recommendedName>
</protein>
<dbReference type="GO" id="GO:0004252">
    <property type="term" value="F:serine-type endopeptidase activity"/>
    <property type="evidence" value="ECO:0007669"/>
    <property type="project" value="InterPro"/>
</dbReference>
<comment type="caution">
    <text evidence="3">The sequence shown here is derived from an EMBL/GenBank/DDBJ whole genome shotgun (WGS) entry which is preliminary data.</text>
</comment>
<gene>
    <name evidence="3" type="ORF">GPECTOR_46g257</name>
</gene>
<dbReference type="InterPro" id="IPR022398">
    <property type="entry name" value="Peptidase_S8_His-AS"/>
</dbReference>
<dbReference type="InterPro" id="IPR036852">
    <property type="entry name" value="Peptidase_S8/S53_dom_sf"/>
</dbReference>
<evidence type="ECO:0000256" key="1">
    <source>
        <dbReference type="ARBA" id="ARBA00011073"/>
    </source>
</evidence>
<dbReference type="PANTHER" id="PTHR43399">
    <property type="entry name" value="SUBTILISIN-RELATED"/>
    <property type="match status" value="1"/>
</dbReference>
<dbReference type="EMBL" id="LSYV01000047">
    <property type="protein sequence ID" value="KXZ46188.1"/>
    <property type="molecule type" value="Genomic_DNA"/>
</dbReference>
<dbReference type="PROSITE" id="PS00137">
    <property type="entry name" value="SUBTILASE_HIS"/>
    <property type="match status" value="1"/>
</dbReference>
<accession>A0A150G8N9</accession>
<name>A0A150G8N9_GONPE</name>
<reference evidence="4" key="1">
    <citation type="journal article" date="2016" name="Nat. Commun.">
        <title>The Gonium pectorale genome demonstrates co-option of cell cycle regulation during the evolution of multicellularity.</title>
        <authorList>
            <person name="Hanschen E.R."/>
            <person name="Marriage T.N."/>
            <person name="Ferris P.J."/>
            <person name="Hamaji T."/>
            <person name="Toyoda A."/>
            <person name="Fujiyama A."/>
            <person name="Neme R."/>
            <person name="Noguchi H."/>
            <person name="Minakuchi Y."/>
            <person name="Suzuki M."/>
            <person name="Kawai-Toyooka H."/>
            <person name="Smith D.R."/>
            <person name="Sparks H."/>
            <person name="Anderson J."/>
            <person name="Bakaric R."/>
            <person name="Luria V."/>
            <person name="Karger A."/>
            <person name="Kirschner M.W."/>
            <person name="Durand P.M."/>
            <person name="Michod R.E."/>
            <person name="Nozaki H."/>
            <person name="Olson B.J."/>
        </authorList>
    </citation>
    <scope>NUCLEOTIDE SEQUENCE [LARGE SCALE GENOMIC DNA]</scope>
    <source>
        <strain evidence="4">NIES-2863</strain>
    </source>
</reference>
<dbReference type="Gene3D" id="3.40.50.200">
    <property type="entry name" value="Peptidase S8/S53 domain"/>
    <property type="match status" value="1"/>
</dbReference>
<dbReference type="AlphaFoldDB" id="A0A150G8N9"/>
<evidence type="ECO:0008006" key="5">
    <source>
        <dbReference type="Google" id="ProtNLM"/>
    </source>
</evidence>
<dbReference type="GO" id="GO:0006508">
    <property type="term" value="P:proteolysis"/>
    <property type="evidence" value="ECO:0007669"/>
    <property type="project" value="InterPro"/>
</dbReference>
<evidence type="ECO:0000313" key="4">
    <source>
        <dbReference type="Proteomes" id="UP000075714"/>
    </source>
</evidence>
<dbReference type="PANTHER" id="PTHR43399:SF4">
    <property type="entry name" value="CELL WALL-ASSOCIATED PROTEASE"/>
    <property type="match status" value="1"/>
</dbReference>
<dbReference type="STRING" id="33097.A0A150G8N9"/>
<feature type="region of interest" description="Disordered" evidence="2">
    <location>
        <begin position="35"/>
        <end position="57"/>
    </location>
</feature>
<evidence type="ECO:0000313" key="3">
    <source>
        <dbReference type="EMBL" id="KXZ46188.1"/>
    </source>
</evidence>
<comment type="similarity">
    <text evidence="1">Belongs to the peptidase S8 family.</text>
</comment>
<proteinExistence type="inferred from homology"/>
<dbReference type="Proteomes" id="UP000075714">
    <property type="component" value="Unassembled WGS sequence"/>
</dbReference>
<dbReference type="InterPro" id="IPR051048">
    <property type="entry name" value="Peptidase_S8/S53_subtilisin"/>
</dbReference>
<feature type="region of interest" description="Disordered" evidence="2">
    <location>
        <begin position="247"/>
        <end position="274"/>
    </location>
</feature>
<keyword evidence="4" id="KW-1185">Reference proteome</keyword>
<evidence type="ECO:0000256" key="2">
    <source>
        <dbReference type="SAM" id="MobiDB-lite"/>
    </source>
</evidence>
<dbReference type="OrthoDB" id="536624at2759"/>
<dbReference type="SUPFAM" id="SSF52743">
    <property type="entry name" value="Subtilisin-like"/>
    <property type="match status" value="1"/>
</dbReference>